<feature type="region of interest" description="Disordered" evidence="1">
    <location>
        <begin position="28"/>
        <end position="47"/>
    </location>
</feature>
<sequence length="47" mass="4750">MGGILAVEGRGALIRGRVVVGPGPTLLRRGGEAARRRGGQAAKRLAA</sequence>
<comment type="caution">
    <text evidence="2">The sequence shown here is derived from an EMBL/GenBank/DDBJ whole genome shotgun (WGS) entry which is preliminary data.</text>
</comment>
<dbReference type="AlphaFoldDB" id="A0A6G3XAN3"/>
<protein>
    <submittedName>
        <fullName evidence="2">Uncharacterized protein</fullName>
    </submittedName>
</protein>
<evidence type="ECO:0000313" key="2">
    <source>
        <dbReference type="EMBL" id="NEE14791.1"/>
    </source>
</evidence>
<gene>
    <name evidence="2" type="ORF">G3M58_51030</name>
</gene>
<reference evidence="2" key="1">
    <citation type="submission" date="2020-01" db="EMBL/GenBank/DDBJ databases">
        <title>Insect and environment-associated Actinomycetes.</title>
        <authorList>
            <person name="Currrie C."/>
            <person name="Chevrette M."/>
            <person name="Carlson C."/>
            <person name="Stubbendieck R."/>
            <person name="Wendt-Pienkowski E."/>
        </authorList>
    </citation>
    <scope>NUCLEOTIDE SEQUENCE</scope>
    <source>
        <strain evidence="2">SID7499</strain>
    </source>
</reference>
<accession>A0A6G3XAN3</accession>
<evidence type="ECO:0000256" key="1">
    <source>
        <dbReference type="SAM" id="MobiDB-lite"/>
    </source>
</evidence>
<proteinExistence type="predicted"/>
<organism evidence="2">
    <name type="scientific">Streptomyces sp. SID7499</name>
    <dbReference type="NCBI Taxonomy" id="2706086"/>
    <lineage>
        <taxon>Bacteria</taxon>
        <taxon>Bacillati</taxon>
        <taxon>Actinomycetota</taxon>
        <taxon>Actinomycetes</taxon>
        <taxon>Kitasatosporales</taxon>
        <taxon>Streptomycetaceae</taxon>
        <taxon>Streptomyces</taxon>
    </lineage>
</organism>
<dbReference type="EMBL" id="JAAGMN010005336">
    <property type="protein sequence ID" value="NEE14791.1"/>
    <property type="molecule type" value="Genomic_DNA"/>
</dbReference>
<name>A0A6G3XAN3_9ACTN</name>